<dbReference type="PROSITE" id="PS51186">
    <property type="entry name" value="GNAT"/>
    <property type="match status" value="1"/>
</dbReference>
<dbReference type="Proteomes" id="UP001203880">
    <property type="component" value="Unassembled WGS sequence"/>
</dbReference>
<dbReference type="PANTHER" id="PTHR43877">
    <property type="entry name" value="AMINOALKYLPHOSPHONATE N-ACETYLTRANSFERASE-RELATED-RELATED"/>
    <property type="match status" value="1"/>
</dbReference>
<dbReference type="InterPro" id="IPR016181">
    <property type="entry name" value="Acyl_CoA_acyltransferase"/>
</dbReference>
<evidence type="ECO:0000256" key="2">
    <source>
        <dbReference type="ARBA" id="ARBA00023315"/>
    </source>
</evidence>
<keyword evidence="1" id="KW-0808">Transferase</keyword>
<evidence type="ECO:0000313" key="5">
    <source>
        <dbReference type="Proteomes" id="UP001203880"/>
    </source>
</evidence>
<organism evidence="4 5">
    <name type="scientific">Ruegeria spongiae</name>
    <dbReference type="NCBI Taxonomy" id="2942209"/>
    <lineage>
        <taxon>Bacteria</taxon>
        <taxon>Pseudomonadati</taxon>
        <taxon>Pseudomonadota</taxon>
        <taxon>Alphaproteobacteria</taxon>
        <taxon>Rhodobacterales</taxon>
        <taxon>Roseobacteraceae</taxon>
        <taxon>Ruegeria</taxon>
    </lineage>
</organism>
<sequence>MADLVIHTASMANRTALRLMQAHAMRQLGADFYPRNAVDAFISEIGTMDDHLIEDGTYFIASLGGILVGAGGWSMRQASYSRCNSVDDPAASVPKATVRSVYVHPTWARRGIGGKLMKRIEQSILAAGFANASLTATLSGVPLYQHLGYRSGRPVNLSLPGGVNFGALEMAKPLSGPILKQDVAV</sequence>
<dbReference type="Gene3D" id="3.40.630.30">
    <property type="match status" value="1"/>
</dbReference>
<accession>A0ABT0Q5K9</accession>
<dbReference type="Pfam" id="PF13508">
    <property type="entry name" value="Acetyltransf_7"/>
    <property type="match status" value="1"/>
</dbReference>
<name>A0ABT0Q5K9_9RHOB</name>
<gene>
    <name evidence="4" type="ORF">M3P21_16645</name>
</gene>
<evidence type="ECO:0000313" key="4">
    <source>
        <dbReference type="EMBL" id="MCL6285158.1"/>
    </source>
</evidence>
<dbReference type="EMBL" id="JAMFMB010000023">
    <property type="protein sequence ID" value="MCL6285158.1"/>
    <property type="molecule type" value="Genomic_DNA"/>
</dbReference>
<evidence type="ECO:0000259" key="3">
    <source>
        <dbReference type="PROSITE" id="PS51186"/>
    </source>
</evidence>
<dbReference type="SUPFAM" id="SSF55729">
    <property type="entry name" value="Acyl-CoA N-acyltransferases (Nat)"/>
    <property type="match status" value="1"/>
</dbReference>
<proteinExistence type="predicted"/>
<dbReference type="RefSeq" id="WP_249711675.1">
    <property type="nucleotide sequence ID" value="NZ_JAMFMB010000023.1"/>
</dbReference>
<evidence type="ECO:0000256" key="1">
    <source>
        <dbReference type="ARBA" id="ARBA00022679"/>
    </source>
</evidence>
<reference evidence="4" key="1">
    <citation type="submission" date="2022-05" db="EMBL/GenBank/DDBJ databases">
        <authorList>
            <person name="Park J.-S."/>
        </authorList>
    </citation>
    <scope>NUCLEOTIDE SEQUENCE</scope>
    <source>
        <strain evidence="4">2012CJ41-6</strain>
    </source>
</reference>
<keyword evidence="5" id="KW-1185">Reference proteome</keyword>
<keyword evidence="2" id="KW-0012">Acyltransferase</keyword>
<dbReference type="InterPro" id="IPR000182">
    <property type="entry name" value="GNAT_dom"/>
</dbReference>
<dbReference type="InterPro" id="IPR050832">
    <property type="entry name" value="Bact_Acetyltransf"/>
</dbReference>
<comment type="caution">
    <text evidence="4">The sequence shown here is derived from an EMBL/GenBank/DDBJ whole genome shotgun (WGS) entry which is preliminary data.</text>
</comment>
<feature type="domain" description="N-acetyltransferase" evidence="3">
    <location>
        <begin position="11"/>
        <end position="175"/>
    </location>
</feature>
<dbReference type="PANTHER" id="PTHR43877:SF1">
    <property type="entry name" value="ACETYLTRANSFERASE"/>
    <property type="match status" value="1"/>
</dbReference>
<protein>
    <submittedName>
        <fullName evidence="4">GNAT family N-acetyltransferase</fullName>
    </submittedName>
</protein>
<dbReference type="CDD" id="cd04301">
    <property type="entry name" value="NAT_SF"/>
    <property type="match status" value="1"/>
</dbReference>